<keyword evidence="2" id="KW-1185">Reference proteome</keyword>
<organism evidence="1 2">
    <name type="scientific">Lymnaea stagnalis</name>
    <name type="common">Great pond snail</name>
    <name type="synonym">Helix stagnalis</name>
    <dbReference type="NCBI Taxonomy" id="6523"/>
    <lineage>
        <taxon>Eukaryota</taxon>
        <taxon>Metazoa</taxon>
        <taxon>Spiralia</taxon>
        <taxon>Lophotrochozoa</taxon>
        <taxon>Mollusca</taxon>
        <taxon>Gastropoda</taxon>
        <taxon>Heterobranchia</taxon>
        <taxon>Euthyneura</taxon>
        <taxon>Panpulmonata</taxon>
        <taxon>Hygrophila</taxon>
        <taxon>Lymnaeoidea</taxon>
        <taxon>Lymnaeidae</taxon>
        <taxon>Lymnaea</taxon>
    </lineage>
</organism>
<dbReference type="Proteomes" id="UP001497497">
    <property type="component" value="Unassembled WGS sequence"/>
</dbReference>
<accession>A0AAV2HDA9</accession>
<gene>
    <name evidence="1" type="ORF">GSLYS_00004824001</name>
</gene>
<evidence type="ECO:0000313" key="2">
    <source>
        <dbReference type="Proteomes" id="UP001497497"/>
    </source>
</evidence>
<name>A0AAV2HDA9_LYMST</name>
<protein>
    <submittedName>
        <fullName evidence="1">Uncharacterized protein</fullName>
    </submittedName>
</protein>
<comment type="caution">
    <text evidence="1">The sequence shown here is derived from an EMBL/GenBank/DDBJ whole genome shotgun (WGS) entry which is preliminary data.</text>
</comment>
<sequence>MICIRKLKTCWRPSTPCCLLVAAMTLILASFIVLPHLLPQNIRYRDAVELTYRLAAHLYSPETTELTFKQANGRSHNTTQYNTTHIKWNKTTEKSINKRTAPSERTAGVKRSGGGDSKRYLIYRCDDKEYCYGLGDRQRAIVSVYLLAELTNRTFGIIMTSPSNFSEFYKPRLVNWDIPSSELEGKTFIELKVLGPQADIKLDRVDINVEYPQDVVYIRTNQKFHYSLKKNPFYKDRFPKWAQVPHWKLYQDGWMRLMTPTAELRRDLNEMLIRIVGVMEEEQRAWHTVKQTGCCAAVNNSTNGGVPVSCGAASELSNVANNTHINRTCLEQRKTTCIRNGTKCTPQCTNGTNCTTQCTNGTKCTPQCTNGTKCTPQCTNDIKCTPQCTNGTKCIPQCASVTKQCIYNCTKSLSNCTNEKCLKNTLQNDNSTCSNNGSHCVEVLRSQFKNSTDKSRVPSIARNLCSSPFSLSKQHNVSVESVRVSKGYDVQDMNLVCAHIRLGHSSSMPFETNVRNRPGEEKVVWEFLKPYVANGHHVYLASDSEQVRQKAKALFGYRLHISSIPIVHIASVQKGQDKRLGFRLALMEQLLLATSCSVLVVSYSGFSMKAAQIRHILRPEADSLFIYRAGKVVPVQIHSLQ</sequence>
<dbReference type="EMBL" id="CAXITT010000074">
    <property type="protein sequence ID" value="CAL1530699.1"/>
    <property type="molecule type" value="Genomic_DNA"/>
</dbReference>
<dbReference type="Gene3D" id="3.40.50.11350">
    <property type="match status" value="1"/>
</dbReference>
<evidence type="ECO:0000313" key="1">
    <source>
        <dbReference type="EMBL" id="CAL1530699.1"/>
    </source>
</evidence>
<dbReference type="AlphaFoldDB" id="A0AAV2HDA9"/>
<proteinExistence type="predicted"/>
<reference evidence="1 2" key="1">
    <citation type="submission" date="2024-04" db="EMBL/GenBank/DDBJ databases">
        <authorList>
            <consortium name="Genoscope - CEA"/>
            <person name="William W."/>
        </authorList>
    </citation>
    <scope>NUCLEOTIDE SEQUENCE [LARGE SCALE GENOMIC DNA]</scope>
</reference>